<dbReference type="Proteomes" id="UP000570474">
    <property type="component" value="Unassembled WGS sequence"/>
</dbReference>
<dbReference type="InterPro" id="IPR036890">
    <property type="entry name" value="HATPase_C_sf"/>
</dbReference>
<dbReference type="PANTHER" id="PTHR34220">
    <property type="entry name" value="SENSOR HISTIDINE KINASE YPDA"/>
    <property type="match status" value="1"/>
</dbReference>
<evidence type="ECO:0000313" key="3">
    <source>
        <dbReference type="EMBL" id="NLR63055.1"/>
    </source>
</evidence>
<dbReference type="RefSeq" id="WP_168869074.1">
    <property type="nucleotide sequence ID" value="NZ_JABAIA010000001.1"/>
</dbReference>
<dbReference type="AlphaFoldDB" id="A0A847RQQ1"/>
<evidence type="ECO:0000259" key="2">
    <source>
        <dbReference type="Pfam" id="PF06580"/>
    </source>
</evidence>
<keyword evidence="4" id="KW-1185">Reference proteome</keyword>
<dbReference type="Gene3D" id="3.30.565.10">
    <property type="entry name" value="Histidine kinase-like ATPase, C-terminal domain"/>
    <property type="match status" value="1"/>
</dbReference>
<feature type="transmembrane region" description="Helical" evidence="1">
    <location>
        <begin position="74"/>
        <end position="92"/>
    </location>
</feature>
<keyword evidence="3" id="KW-0418">Kinase</keyword>
<dbReference type="PANTHER" id="PTHR34220:SF7">
    <property type="entry name" value="SENSOR HISTIDINE KINASE YPDA"/>
    <property type="match status" value="1"/>
</dbReference>
<dbReference type="GO" id="GO:0000155">
    <property type="term" value="F:phosphorelay sensor kinase activity"/>
    <property type="evidence" value="ECO:0007669"/>
    <property type="project" value="InterPro"/>
</dbReference>
<organism evidence="3 4">
    <name type="scientific">Chitinophaga varians</name>
    <dbReference type="NCBI Taxonomy" id="2202339"/>
    <lineage>
        <taxon>Bacteria</taxon>
        <taxon>Pseudomonadati</taxon>
        <taxon>Bacteroidota</taxon>
        <taxon>Chitinophagia</taxon>
        <taxon>Chitinophagales</taxon>
        <taxon>Chitinophagaceae</taxon>
        <taxon>Chitinophaga</taxon>
    </lineage>
</organism>
<feature type="transmembrane region" description="Helical" evidence="1">
    <location>
        <begin position="112"/>
        <end position="131"/>
    </location>
</feature>
<reference evidence="3 4" key="1">
    <citation type="submission" date="2020-04" db="EMBL/GenBank/DDBJ databases">
        <authorList>
            <person name="Yin C."/>
        </authorList>
    </citation>
    <scope>NUCLEOTIDE SEQUENCE [LARGE SCALE GENOMIC DNA]</scope>
    <source>
        <strain evidence="3 4">Ae27</strain>
    </source>
</reference>
<feature type="transmembrane region" description="Helical" evidence="1">
    <location>
        <begin position="39"/>
        <end position="62"/>
    </location>
</feature>
<feature type="domain" description="Signal transduction histidine kinase internal region" evidence="2">
    <location>
        <begin position="152"/>
        <end position="231"/>
    </location>
</feature>
<dbReference type="InterPro" id="IPR050640">
    <property type="entry name" value="Bact_2-comp_sensor_kinase"/>
</dbReference>
<dbReference type="GO" id="GO:0016020">
    <property type="term" value="C:membrane"/>
    <property type="evidence" value="ECO:0007669"/>
    <property type="project" value="InterPro"/>
</dbReference>
<dbReference type="Pfam" id="PF06580">
    <property type="entry name" value="His_kinase"/>
    <property type="match status" value="1"/>
</dbReference>
<feature type="transmembrane region" description="Helical" evidence="1">
    <location>
        <begin position="12"/>
        <end position="33"/>
    </location>
</feature>
<evidence type="ECO:0000256" key="1">
    <source>
        <dbReference type="SAM" id="Phobius"/>
    </source>
</evidence>
<keyword evidence="1" id="KW-0472">Membrane</keyword>
<accession>A0A847RQQ1</accession>
<dbReference type="EMBL" id="JABAIA010000001">
    <property type="protein sequence ID" value="NLR63055.1"/>
    <property type="molecule type" value="Genomic_DNA"/>
</dbReference>
<dbReference type="SUPFAM" id="SSF55874">
    <property type="entry name" value="ATPase domain of HSP90 chaperone/DNA topoisomerase II/histidine kinase"/>
    <property type="match status" value="1"/>
</dbReference>
<dbReference type="InterPro" id="IPR010559">
    <property type="entry name" value="Sig_transdc_His_kin_internal"/>
</dbReference>
<comment type="caution">
    <text evidence="3">The sequence shown here is derived from an EMBL/GenBank/DDBJ whole genome shotgun (WGS) entry which is preliminary data.</text>
</comment>
<protein>
    <submittedName>
        <fullName evidence="3">Histidine kinase</fullName>
    </submittedName>
</protein>
<keyword evidence="1" id="KW-1133">Transmembrane helix</keyword>
<keyword evidence="1" id="KW-0812">Transmembrane</keyword>
<sequence length="351" mass="39873">MKRKRIEVIIHLLIWTCAYLLFAFVADTIGVFSSREHTLFYPLTVGTLINAAMFYTASLIIIPRGAALKKKQQLALQLLLLYIGTTTLKSVIDFLFFDSIVSTQKESFEEQILINAVFDLILLSLAMGYGFTRTWLKKEAQQQVIQQEKLKAELNFLKAQVNPHFLFNTLNTAYASATLYGDARTAGIIDKLSYLIRYMLYESNEEQVLLEQEITYIEDYIELQQFRISDEIRADIRFYHQADSHHQIAPLLLLPFVENAFKHGIRLGELSYIDIQLLVVDNKLSFSVKNSAGGTPATAIPQVGGVGLANVKKRLALLYPSGHQLHINNNDHHFDILLEINLNSHEMYSGG</sequence>
<keyword evidence="3" id="KW-0808">Transferase</keyword>
<evidence type="ECO:0000313" key="4">
    <source>
        <dbReference type="Proteomes" id="UP000570474"/>
    </source>
</evidence>
<gene>
    <name evidence="3" type="ORF">HGH92_01935</name>
</gene>
<proteinExistence type="predicted"/>
<name>A0A847RQQ1_9BACT</name>